<evidence type="ECO:0000256" key="1">
    <source>
        <dbReference type="ARBA" id="ARBA00022443"/>
    </source>
</evidence>
<evidence type="ECO:0000259" key="4">
    <source>
        <dbReference type="PROSITE" id="PS50002"/>
    </source>
</evidence>
<dbReference type="SUPFAM" id="SSF50044">
    <property type="entry name" value="SH3-domain"/>
    <property type="match status" value="1"/>
</dbReference>
<evidence type="ECO:0000313" key="6">
    <source>
        <dbReference type="Proteomes" id="UP000274922"/>
    </source>
</evidence>
<feature type="region of interest" description="Disordered" evidence="3">
    <location>
        <begin position="402"/>
        <end position="494"/>
    </location>
</feature>
<dbReference type="OrthoDB" id="73680at2759"/>
<dbReference type="Gene3D" id="2.30.30.40">
    <property type="entry name" value="SH3 Domains"/>
    <property type="match status" value="1"/>
</dbReference>
<dbReference type="InterPro" id="IPR036028">
    <property type="entry name" value="SH3-like_dom_sf"/>
</dbReference>
<dbReference type="InterPro" id="IPR001452">
    <property type="entry name" value="SH3_domain"/>
</dbReference>
<protein>
    <recommendedName>
        <fullName evidence="4">SH3 domain-containing protein</fullName>
    </recommendedName>
</protein>
<feature type="region of interest" description="Disordered" evidence="3">
    <location>
        <begin position="106"/>
        <end position="141"/>
    </location>
</feature>
<accession>A0A4P9XAS8</accession>
<sequence length="758" mass="75201">MMGAAGPSAHAAPPPPPIATAPARGQSVPITPKSPLPPALADAYTRLAAAFLTASSAFTPTHDAYRRSGTLLAGWIADAADGGGDRLTATSEADVLRRIAELLEQQPRSSAPTAAPLWPSHPNLNGSVSSTSSSASATPRRLNGSARLAAVAAAETLHVPDAAALARRKTSAGSGSPVSQLREDARGWEGAVRATSSSSRPPPPPRILPGTAAADADAAHAARRSPTRDPADRDTDRARRSISVSPTTADRERRDARRRSGSIAGSRAGSRSRDASFCVEREVAAAVADAARSATGSALSSQAIVDAWLTTGLSSSTAGGSSTDGGGGGAAAAAATAAASNPSLDQPAASNGGMKLPSPLNPHAGSAAAAAASRAGSAESHGGYPSTLHAYLDQADAKVVQHVQTQPHHAAQGSGGGLQTASAMAAAPRRLSRHLHQSPVPTSGAAAGTASPTGNRRISLSVSPQPTGSSTSDATPSSGGGGSGGGPAPAPRKRVHFPLQKPIAHVKYMPAHGDEDEEDEDDGGGYADDGGMVGMPAMQDGPYGNASIDAGGVGLGSVGAGRSVASAYTAGAGASPRLSPMLPPAYGGATPTIHPPQSAARTPAVYYSPDADAESHVGSVVGGLSVIAGASGVSGLRALAASSGAVGTTGGAAGSIPPEMVIAIHNFKARSAKELSLTKGDILAVRKRQGTWIYASRLTPDRSGDDAAVAAASSSAATSRAKAPGRLVRGIPAELKAASTAPKMGWIPMAFVAKYSAV</sequence>
<feature type="compositionally biased region" description="Low complexity" evidence="3">
    <location>
        <begin position="364"/>
        <end position="381"/>
    </location>
</feature>
<dbReference type="PROSITE" id="PS50002">
    <property type="entry name" value="SH3"/>
    <property type="match status" value="1"/>
</dbReference>
<feature type="compositionally biased region" description="Gly residues" evidence="3">
    <location>
        <begin position="478"/>
        <end position="487"/>
    </location>
</feature>
<organism evidence="5 6">
    <name type="scientific">Caulochytrium protostelioides</name>
    <dbReference type="NCBI Taxonomy" id="1555241"/>
    <lineage>
        <taxon>Eukaryota</taxon>
        <taxon>Fungi</taxon>
        <taxon>Fungi incertae sedis</taxon>
        <taxon>Chytridiomycota</taxon>
        <taxon>Chytridiomycota incertae sedis</taxon>
        <taxon>Chytridiomycetes</taxon>
        <taxon>Caulochytriales</taxon>
        <taxon>Caulochytriaceae</taxon>
        <taxon>Caulochytrium</taxon>
    </lineage>
</organism>
<feature type="compositionally biased region" description="Low complexity" evidence="3">
    <location>
        <begin position="127"/>
        <end position="138"/>
    </location>
</feature>
<evidence type="ECO:0000256" key="2">
    <source>
        <dbReference type="PROSITE-ProRule" id="PRU00192"/>
    </source>
</evidence>
<feature type="region of interest" description="Disordered" evidence="3">
    <location>
        <begin position="167"/>
        <end position="276"/>
    </location>
</feature>
<dbReference type="EMBL" id="ML014149">
    <property type="protein sequence ID" value="RKP02201.1"/>
    <property type="molecule type" value="Genomic_DNA"/>
</dbReference>
<feature type="compositionally biased region" description="Low complexity" evidence="3">
    <location>
        <begin position="1"/>
        <end position="11"/>
    </location>
</feature>
<gene>
    <name evidence="5" type="ORF">CXG81DRAFT_18101</name>
</gene>
<evidence type="ECO:0000256" key="3">
    <source>
        <dbReference type="SAM" id="MobiDB-lite"/>
    </source>
</evidence>
<dbReference type="AlphaFoldDB" id="A0A4P9XAS8"/>
<feature type="region of interest" description="Disordered" evidence="3">
    <location>
        <begin position="342"/>
        <end position="381"/>
    </location>
</feature>
<dbReference type="Proteomes" id="UP000274922">
    <property type="component" value="Unassembled WGS sequence"/>
</dbReference>
<proteinExistence type="predicted"/>
<feature type="region of interest" description="Disordered" evidence="3">
    <location>
        <begin position="1"/>
        <end position="35"/>
    </location>
</feature>
<feature type="compositionally biased region" description="Polar residues" evidence="3">
    <location>
        <begin position="456"/>
        <end position="465"/>
    </location>
</feature>
<evidence type="ECO:0000313" key="5">
    <source>
        <dbReference type="EMBL" id="RKP02201.1"/>
    </source>
</evidence>
<feature type="compositionally biased region" description="Low complexity" evidence="3">
    <location>
        <begin position="466"/>
        <end position="477"/>
    </location>
</feature>
<keyword evidence="6" id="KW-1185">Reference proteome</keyword>
<feature type="compositionally biased region" description="Basic and acidic residues" evidence="3">
    <location>
        <begin position="226"/>
        <end position="239"/>
    </location>
</feature>
<keyword evidence="1 2" id="KW-0728">SH3 domain</keyword>
<feature type="domain" description="SH3" evidence="4">
    <location>
        <begin position="656"/>
        <end position="757"/>
    </location>
</feature>
<name>A0A4P9XAS8_9FUNG</name>
<feature type="compositionally biased region" description="Low complexity" evidence="3">
    <location>
        <begin position="441"/>
        <end position="454"/>
    </location>
</feature>
<reference evidence="6" key="1">
    <citation type="journal article" date="2018" name="Nat. Microbiol.">
        <title>Leveraging single-cell genomics to expand the fungal tree of life.</title>
        <authorList>
            <person name="Ahrendt S.R."/>
            <person name="Quandt C.A."/>
            <person name="Ciobanu D."/>
            <person name="Clum A."/>
            <person name="Salamov A."/>
            <person name="Andreopoulos B."/>
            <person name="Cheng J.F."/>
            <person name="Woyke T."/>
            <person name="Pelin A."/>
            <person name="Henrissat B."/>
            <person name="Reynolds N.K."/>
            <person name="Benny G.L."/>
            <person name="Smith M.E."/>
            <person name="James T.Y."/>
            <person name="Grigoriev I.V."/>
        </authorList>
    </citation>
    <scope>NUCLEOTIDE SEQUENCE [LARGE SCALE GENOMIC DNA]</scope>
    <source>
        <strain evidence="6">ATCC 52028</strain>
    </source>
</reference>